<evidence type="ECO:0000313" key="3">
    <source>
        <dbReference type="Proteomes" id="UP000239415"/>
    </source>
</evidence>
<evidence type="ECO:0000313" key="2">
    <source>
        <dbReference type="EMBL" id="PRX18683.1"/>
    </source>
</evidence>
<gene>
    <name evidence="2" type="ORF">CLV67_112158</name>
</gene>
<name>A0A2T0K6R3_9ACTN</name>
<reference evidence="2 3" key="1">
    <citation type="submission" date="2018-03" db="EMBL/GenBank/DDBJ databases">
        <title>Genomic Encyclopedia of Archaeal and Bacterial Type Strains, Phase II (KMG-II): from individual species to whole genera.</title>
        <authorList>
            <person name="Goeker M."/>
        </authorList>
    </citation>
    <scope>NUCLEOTIDE SEQUENCE [LARGE SCALE GENOMIC DNA]</scope>
    <source>
        <strain evidence="2 3">DSM 43146</strain>
    </source>
</reference>
<accession>A0A2T0K6R3</accession>
<organism evidence="2 3">
    <name type="scientific">Actinoplanes italicus</name>
    <dbReference type="NCBI Taxonomy" id="113567"/>
    <lineage>
        <taxon>Bacteria</taxon>
        <taxon>Bacillati</taxon>
        <taxon>Actinomycetota</taxon>
        <taxon>Actinomycetes</taxon>
        <taxon>Micromonosporales</taxon>
        <taxon>Micromonosporaceae</taxon>
        <taxon>Actinoplanes</taxon>
    </lineage>
</organism>
<comment type="caution">
    <text evidence="2">The sequence shown here is derived from an EMBL/GenBank/DDBJ whole genome shotgun (WGS) entry which is preliminary data.</text>
</comment>
<dbReference type="EMBL" id="PVMZ01000012">
    <property type="protein sequence ID" value="PRX18683.1"/>
    <property type="molecule type" value="Genomic_DNA"/>
</dbReference>
<sequence>MGKGRRVVARCGTRALVVATVAAGGLAAVAAPAYAAVPTVSSVVVAGTTNKVVTSGTTVLITGTGFSGMTDNAAAGGCSIAPIAWPTANSGCSQVRFVGVSANATTGYTLATRYNVISDTQMYATVPTITPVDGTTAGSPAAGTGSIRVQVVNTTATGTSSGVSVSSQSEIFYRAPLTASLGGTDVNANPLGGGTLPVQITAGVAPMTTSALFTAEKITAYLSSTVGGSPTVAPANVTWKDADEVNVALPPQSATGDYVSVMLVHDGVAGTADSDDLKFPSVITGIQSCADAAATSTWIGAPTTTFPTCTGTANAPTSGAAAFKITGKGLTSSAGTWSFDGTGGTVTETCLVASDTTVYCHISVTTPPPSGVAPVTFTPTAVGSSAAAALVPTAGGIVLYSTLV</sequence>
<proteinExistence type="predicted"/>
<evidence type="ECO:0008006" key="4">
    <source>
        <dbReference type="Google" id="ProtNLM"/>
    </source>
</evidence>
<dbReference type="Proteomes" id="UP000239415">
    <property type="component" value="Unassembled WGS sequence"/>
</dbReference>
<dbReference type="RefSeq" id="WP_146169311.1">
    <property type="nucleotide sequence ID" value="NZ_BOMO01000108.1"/>
</dbReference>
<keyword evidence="3" id="KW-1185">Reference proteome</keyword>
<feature type="signal peptide" evidence="1">
    <location>
        <begin position="1"/>
        <end position="35"/>
    </location>
</feature>
<evidence type="ECO:0000256" key="1">
    <source>
        <dbReference type="SAM" id="SignalP"/>
    </source>
</evidence>
<dbReference type="OrthoDB" id="3286131at2"/>
<protein>
    <recommendedName>
        <fullName evidence="4">IPT/TIG domain-containing protein</fullName>
    </recommendedName>
</protein>
<dbReference type="AlphaFoldDB" id="A0A2T0K6R3"/>
<feature type="chain" id="PRO_5015541714" description="IPT/TIG domain-containing protein" evidence="1">
    <location>
        <begin position="36"/>
        <end position="404"/>
    </location>
</feature>
<keyword evidence="1" id="KW-0732">Signal</keyword>